<keyword evidence="2" id="KW-0680">Restriction system</keyword>
<dbReference type="Pfam" id="PF01420">
    <property type="entry name" value="Methylase_S"/>
    <property type="match status" value="1"/>
</dbReference>
<sequence length="470" mass="52108">MSESRFKPYAEYETVACGWIDCVPQSWVTTTLGKVTLDKCDGPFGSGLKSEHYSESGVQVVRLQNIKSDGYRTGTPVFIDFDYYHRALSNHDVVPGDVLIAGLGDPNNPVGRACVAPDGIAPAMVKADCFRFRLNQSKVLPHFVAYQLSAGSWFDSKTMSNGSTRARIPLNSMAKRSLVYCSLLDQQSIVEFLDYETAKIDALIEKQQQLIALLGEKRQAVISHAVTKGLNPDAPMRDSGVEWLGEVPSHWDVVNLNVVTEIGNGSTPDRSTPRYWGEEGDFPWLNSSVVNQAEVHESDQFVTEAAIRECHLPHILPPAVLVGITGQGKTRGMATILRTEATINQHVTYIQPRNERVTVPFIHRFFQMAYDHIRFESEGAGSTKGAITCGQLEKTKISLPPPDEQQRVVQYLGDFATKFADLIQKAEDANKLLRERRTALISAAVTGKIDVRGWQRPSADPKKETEMEVA</sequence>
<dbReference type="SUPFAM" id="SSF116734">
    <property type="entry name" value="DNA methylase specificity domain"/>
    <property type="match status" value="2"/>
</dbReference>
<organism evidence="5 6">
    <name type="scientific">Rubripirellula obstinata</name>
    <dbReference type="NCBI Taxonomy" id="406547"/>
    <lineage>
        <taxon>Bacteria</taxon>
        <taxon>Pseudomonadati</taxon>
        <taxon>Planctomycetota</taxon>
        <taxon>Planctomycetia</taxon>
        <taxon>Pirellulales</taxon>
        <taxon>Pirellulaceae</taxon>
        <taxon>Rubripirellula</taxon>
    </lineage>
</organism>
<dbReference type="CDD" id="cd17247">
    <property type="entry name" value="RMtype1_S_Eco2747I-TRD2-CR2_like"/>
    <property type="match status" value="1"/>
</dbReference>
<protein>
    <submittedName>
        <fullName evidence="5">EcoKI restriction-modification system protein HsdS</fullName>
    </submittedName>
</protein>
<evidence type="ECO:0000313" key="6">
    <source>
        <dbReference type="Proteomes" id="UP000322699"/>
    </source>
</evidence>
<dbReference type="GO" id="GO:0009307">
    <property type="term" value="P:DNA restriction-modification system"/>
    <property type="evidence" value="ECO:0007669"/>
    <property type="project" value="UniProtKB-KW"/>
</dbReference>
<dbReference type="AlphaFoldDB" id="A0A5B1CGP8"/>
<dbReference type="GO" id="GO:0003677">
    <property type="term" value="F:DNA binding"/>
    <property type="evidence" value="ECO:0007669"/>
    <property type="project" value="UniProtKB-KW"/>
</dbReference>
<keyword evidence="6" id="KW-1185">Reference proteome</keyword>
<dbReference type="PANTHER" id="PTHR43140:SF1">
    <property type="entry name" value="TYPE I RESTRICTION ENZYME ECOKI SPECIFICITY SUBUNIT"/>
    <property type="match status" value="1"/>
</dbReference>
<name>A0A5B1CGP8_9BACT</name>
<dbReference type="PANTHER" id="PTHR43140">
    <property type="entry name" value="TYPE-1 RESTRICTION ENZYME ECOKI SPECIFICITY PROTEIN"/>
    <property type="match status" value="1"/>
</dbReference>
<dbReference type="Proteomes" id="UP000322699">
    <property type="component" value="Unassembled WGS sequence"/>
</dbReference>
<dbReference type="EMBL" id="VRLW01000001">
    <property type="protein sequence ID" value="KAA1258919.1"/>
    <property type="molecule type" value="Genomic_DNA"/>
</dbReference>
<feature type="domain" description="Type I restriction modification DNA specificity" evidence="4">
    <location>
        <begin position="248"/>
        <end position="424"/>
    </location>
</feature>
<dbReference type="Gene3D" id="1.10.287.1120">
    <property type="entry name" value="Bipartite methylase S protein"/>
    <property type="match status" value="1"/>
</dbReference>
<accession>A0A5B1CGP8</accession>
<evidence type="ECO:0000259" key="4">
    <source>
        <dbReference type="Pfam" id="PF01420"/>
    </source>
</evidence>
<dbReference type="InterPro" id="IPR044946">
    <property type="entry name" value="Restrct_endonuc_typeI_TRD_sf"/>
</dbReference>
<dbReference type="InterPro" id="IPR051212">
    <property type="entry name" value="Type-I_RE_S_subunit"/>
</dbReference>
<comment type="caution">
    <text evidence="5">The sequence shown here is derived from an EMBL/GenBank/DDBJ whole genome shotgun (WGS) entry which is preliminary data.</text>
</comment>
<dbReference type="Gene3D" id="3.90.220.20">
    <property type="entry name" value="DNA methylase specificity domains"/>
    <property type="match status" value="2"/>
</dbReference>
<evidence type="ECO:0000256" key="3">
    <source>
        <dbReference type="ARBA" id="ARBA00023125"/>
    </source>
</evidence>
<comment type="similarity">
    <text evidence="1">Belongs to the type-I restriction system S methylase family.</text>
</comment>
<keyword evidence="3" id="KW-0238">DNA-binding</keyword>
<evidence type="ECO:0000313" key="5">
    <source>
        <dbReference type="EMBL" id="KAA1258919.1"/>
    </source>
</evidence>
<evidence type="ECO:0000256" key="2">
    <source>
        <dbReference type="ARBA" id="ARBA00022747"/>
    </source>
</evidence>
<dbReference type="InterPro" id="IPR000055">
    <property type="entry name" value="Restrct_endonuc_typeI_TRD"/>
</dbReference>
<reference evidence="5 6" key="1">
    <citation type="submission" date="2019-08" db="EMBL/GenBank/DDBJ databases">
        <title>Deep-cultivation of Planctomycetes and their phenomic and genomic characterization uncovers novel biology.</title>
        <authorList>
            <person name="Wiegand S."/>
            <person name="Jogler M."/>
            <person name="Boedeker C."/>
            <person name="Pinto D."/>
            <person name="Vollmers J."/>
            <person name="Rivas-Marin E."/>
            <person name="Kohn T."/>
            <person name="Peeters S.H."/>
            <person name="Heuer A."/>
            <person name="Rast P."/>
            <person name="Oberbeckmann S."/>
            <person name="Bunk B."/>
            <person name="Jeske O."/>
            <person name="Meyerdierks A."/>
            <person name="Storesund J.E."/>
            <person name="Kallscheuer N."/>
            <person name="Luecker S."/>
            <person name="Lage O.M."/>
            <person name="Pohl T."/>
            <person name="Merkel B.J."/>
            <person name="Hornburger P."/>
            <person name="Mueller R.-W."/>
            <person name="Bruemmer F."/>
            <person name="Labrenz M."/>
            <person name="Spormann A.M."/>
            <person name="Op Den Camp H."/>
            <person name="Overmann J."/>
            <person name="Amann R."/>
            <person name="Jetten M.S.M."/>
            <person name="Mascher T."/>
            <person name="Medema M.H."/>
            <person name="Devos D.P."/>
            <person name="Kaster A.-K."/>
            <person name="Ovreas L."/>
            <person name="Rohde M."/>
            <person name="Galperin M.Y."/>
            <person name="Jogler C."/>
        </authorList>
    </citation>
    <scope>NUCLEOTIDE SEQUENCE [LARGE SCALE GENOMIC DNA]</scope>
    <source>
        <strain evidence="5 6">LF1</strain>
    </source>
</reference>
<proteinExistence type="inferred from homology"/>
<gene>
    <name evidence="5" type="ORF">LF1_14430</name>
</gene>
<evidence type="ECO:0000256" key="1">
    <source>
        <dbReference type="ARBA" id="ARBA00010923"/>
    </source>
</evidence>